<feature type="domain" description="MIB/HERC2" evidence="7">
    <location>
        <begin position="45"/>
        <end position="119"/>
    </location>
</feature>
<dbReference type="EMBL" id="CAXKWB010003329">
    <property type="protein sequence ID" value="CAL4068975.1"/>
    <property type="molecule type" value="Genomic_DNA"/>
</dbReference>
<keyword evidence="1" id="KW-1015">Disulfide bond</keyword>
<evidence type="ECO:0000256" key="1">
    <source>
        <dbReference type="ARBA" id="ARBA00023157"/>
    </source>
</evidence>
<dbReference type="AlphaFoldDB" id="A0AAV2Q2X8"/>
<dbReference type="SUPFAM" id="SSF56436">
    <property type="entry name" value="C-type lectin-like"/>
    <property type="match status" value="1"/>
</dbReference>
<evidence type="ECO:0000259" key="6">
    <source>
        <dbReference type="PROSITE" id="PS51233"/>
    </source>
</evidence>
<feature type="signal peptide" evidence="4">
    <location>
        <begin position="1"/>
        <end position="16"/>
    </location>
</feature>
<feature type="domain" description="C-type lectin" evidence="5">
    <location>
        <begin position="531"/>
        <end position="630"/>
    </location>
</feature>
<proteinExistence type="predicted"/>
<comment type="caution">
    <text evidence="8">The sequence shown here is derived from an EMBL/GenBank/DDBJ whole genome shotgun (WGS) entry which is preliminary data.</text>
</comment>
<keyword evidence="2" id="KW-0325">Glycoprotein</keyword>
<dbReference type="InterPro" id="IPR050780">
    <property type="entry name" value="Mucin_vWF_Thrombospondin_sf"/>
</dbReference>
<keyword evidence="4" id="KW-0732">Signal</keyword>
<dbReference type="InterPro" id="IPR001846">
    <property type="entry name" value="VWF_type-D"/>
</dbReference>
<gene>
    <name evidence="8" type="ORF">MNOR_LOCUS7517</name>
</gene>
<feature type="region of interest" description="Disordered" evidence="3">
    <location>
        <begin position="39"/>
        <end position="62"/>
    </location>
</feature>
<evidence type="ECO:0000313" key="9">
    <source>
        <dbReference type="Proteomes" id="UP001497623"/>
    </source>
</evidence>
<sequence>MKFYLVWLIAVAQVVSQDPKPEPSASCYNGYAICQQVDPNKTPPPLEQQAKMMKPGRGVQRGPNWNYGDEDGGLGSVGDVMDQDTGSQYLFWVHWSNGNERIYAMQGVGTYDLMLSQDELNSINDCWDTEGNMCAEGDQCGDINSRNCAQTTCRDGYFHDCICANNDSSELYSKCCVLEGQLYPNGRYNDFCAPLQCTTTPDKEGGFWFWQGVINDNCRKCTSYMDPHVKTFDDDKQGGLHGRHSYGFQGCSEYSMAQQGVSYSPEFGVFSRFTEYCGHSVSCVSATIMQQENIQVIAESPPHDDQVFVTVNGIDYNVPVLPEFVPVDGNDIVLAWNLDFNNDYIFGGVTESNCVFFQGTKGLLIQFCGSAWANTLYIWAMPSLYGEIHGLCGFLNNDASDDYTTRQGTTLAHSSSSITEWATSWLTDSSASISCSSFEEKTYAGTKESCKDFDVYETQCNDTISSFGSNLPAQEIQDLIESCVFDMCNVDDPDGYLEGAVAETVKIQDGLEKVSVNITSPDGCGRDLESIGGECFKIIPTLTTDWESARSLCLAEGLYLAEPWDMKAVAIYLTENYDDNYYWMGAQGDGEVPRWLSGGEVSIAEPWMQFNYEIASDPDRCMDIVTYGNWPARGETLAAGSCDGTQARAALCSLTRRPAQ</sequence>
<accession>A0AAV2Q2X8</accession>
<feature type="chain" id="PRO_5043674101" description="C-type lectin domain-containing protein" evidence="4">
    <location>
        <begin position="17"/>
        <end position="660"/>
    </location>
</feature>
<reference evidence="8 9" key="1">
    <citation type="submission" date="2024-05" db="EMBL/GenBank/DDBJ databases">
        <authorList>
            <person name="Wallberg A."/>
        </authorList>
    </citation>
    <scope>NUCLEOTIDE SEQUENCE [LARGE SCALE GENOMIC DNA]</scope>
</reference>
<name>A0AAV2Q2X8_MEGNR</name>
<dbReference type="Gene3D" id="3.10.100.10">
    <property type="entry name" value="Mannose-Binding Protein A, subunit A"/>
    <property type="match status" value="1"/>
</dbReference>
<evidence type="ECO:0000256" key="3">
    <source>
        <dbReference type="SAM" id="MobiDB-lite"/>
    </source>
</evidence>
<dbReference type="InterPro" id="IPR016187">
    <property type="entry name" value="CTDL_fold"/>
</dbReference>
<organism evidence="8 9">
    <name type="scientific">Meganyctiphanes norvegica</name>
    <name type="common">Northern krill</name>
    <name type="synonym">Thysanopoda norvegica</name>
    <dbReference type="NCBI Taxonomy" id="48144"/>
    <lineage>
        <taxon>Eukaryota</taxon>
        <taxon>Metazoa</taxon>
        <taxon>Ecdysozoa</taxon>
        <taxon>Arthropoda</taxon>
        <taxon>Crustacea</taxon>
        <taxon>Multicrustacea</taxon>
        <taxon>Malacostraca</taxon>
        <taxon>Eumalacostraca</taxon>
        <taxon>Eucarida</taxon>
        <taxon>Euphausiacea</taxon>
        <taxon>Euphausiidae</taxon>
        <taxon>Meganyctiphanes</taxon>
    </lineage>
</organism>
<dbReference type="InterPro" id="IPR016186">
    <property type="entry name" value="C-type_lectin-like/link_sf"/>
</dbReference>
<keyword evidence="9" id="KW-1185">Reference proteome</keyword>
<evidence type="ECO:0000259" key="5">
    <source>
        <dbReference type="PROSITE" id="PS50041"/>
    </source>
</evidence>
<dbReference type="Pfam" id="PF00094">
    <property type="entry name" value="VWD"/>
    <property type="match status" value="1"/>
</dbReference>
<dbReference type="InterPro" id="IPR001304">
    <property type="entry name" value="C-type_lectin-like"/>
</dbReference>
<evidence type="ECO:0000313" key="8">
    <source>
        <dbReference type="EMBL" id="CAL4068975.1"/>
    </source>
</evidence>
<dbReference type="InterPro" id="IPR010606">
    <property type="entry name" value="Mib_Herc2"/>
</dbReference>
<dbReference type="Gene3D" id="2.30.30.40">
    <property type="entry name" value="SH3 Domains"/>
    <property type="match status" value="1"/>
</dbReference>
<dbReference type="PROSITE" id="PS51233">
    <property type="entry name" value="VWFD"/>
    <property type="match status" value="1"/>
</dbReference>
<dbReference type="PROSITE" id="PS50041">
    <property type="entry name" value="C_TYPE_LECTIN_2"/>
    <property type="match status" value="1"/>
</dbReference>
<dbReference type="GO" id="GO:0016567">
    <property type="term" value="P:protein ubiquitination"/>
    <property type="evidence" value="ECO:0007669"/>
    <property type="project" value="InterPro"/>
</dbReference>
<evidence type="ECO:0000256" key="2">
    <source>
        <dbReference type="ARBA" id="ARBA00023180"/>
    </source>
</evidence>
<dbReference type="InterPro" id="IPR037252">
    <property type="entry name" value="Mib_Herc2_sf"/>
</dbReference>
<feature type="domain" description="VWFD" evidence="6">
    <location>
        <begin position="219"/>
        <end position="436"/>
    </location>
</feature>
<dbReference type="SUPFAM" id="SSF159034">
    <property type="entry name" value="Mib/herc2 domain-like"/>
    <property type="match status" value="1"/>
</dbReference>
<evidence type="ECO:0008006" key="10">
    <source>
        <dbReference type="Google" id="ProtNLM"/>
    </source>
</evidence>
<dbReference type="PROSITE" id="PS51416">
    <property type="entry name" value="MIB_HERC2"/>
    <property type="match status" value="1"/>
</dbReference>
<dbReference type="PANTHER" id="PTHR11339">
    <property type="entry name" value="EXTRACELLULAR MATRIX GLYCOPROTEIN RELATED"/>
    <property type="match status" value="1"/>
</dbReference>
<protein>
    <recommendedName>
        <fullName evidence="10">C-type lectin domain-containing protein</fullName>
    </recommendedName>
</protein>
<dbReference type="Proteomes" id="UP001497623">
    <property type="component" value="Unassembled WGS sequence"/>
</dbReference>
<dbReference type="GO" id="GO:0004842">
    <property type="term" value="F:ubiquitin-protein transferase activity"/>
    <property type="evidence" value="ECO:0007669"/>
    <property type="project" value="InterPro"/>
</dbReference>
<dbReference type="Pfam" id="PF06701">
    <property type="entry name" value="MIB_HERC2"/>
    <property type="match status" value="1"/>
</dbReference>
<dbReference type="GO" id="GO:0046872">
    <property type="term" value="F:metal ion binding"/>
    <property type="evidence" value="ECO:0007669"/>
    <property type="project" value="InterPro"/>
</dbReference>
<evidence type="ECO:0000259" key="7">
    <source>
        <dbReference type="PROSITE" id="PS51416"/>
    </source>
</evidence>
<evidence type="ECO:0000256" key="4">
    <source>
        <dbReference type="SAM" id="SignalP"/>
    </source>
</evidence>
<dbReference type="CDD" id="cd00037">
    <property type="entry name" value="CLECT"/>
    <property type="match status" value="1"/>
</dbReference>